<proteinExistence type="predicted"/>
<feature type="compositionally biased region" description="Polar residues" evidence="2">
    <location>
        <begin position="149"/>
        <end position="162"/>
    </location>
</feature>
<accession>A0A4P9TLF8</accession>
<dbReference type="RefSeq" id="WP_006187358.1">
    <property type="nucleotide sequence ID" value="NZ_CP040638.1"/>
</dbReference>
<keyword evidence="1" id="KW-0175">Coiled coil</keyword>
<dbReference type="GeneID" id="96157850"/>
<organism evidence="3 4">
    <name type="scientific">Natrinema pallidum</name>
    <dbReference type="NCBI Taxonomy" id="69527"/>
    <lineage>
        <taxon>Archaea</taxon>
        <taxon>Methanobacteriati</taxon>
        <taxon>Methanobacteriota</taxon>
        <taxon>Stenosarchaea group</taxon>
        <taxon>Halobacteria</taxon>
        <taxon>Halobacteriales</taxon>
        <taxon>Natrialbaceae</taxon>
        <taxon>Natrinema</taxon>
    </lineage>
</organism>
<feature type="region of interest" description="Disordered" evidence="2">
    <location>
        <begin position="131"/>
        <end position="173"/>
    </location>
</feature>
<gene>
    <name evidence="3" type="ORF">FGF80_17540</name>
</gene>
<evidence type="ECO:0000313" key="3">
    <source>
        <dbReference type="EMBL" id="QCW05065.1"/>
    </source>
</evidence>
<protein>
    <submittedName>
        <fullName evidence="3">Uncharacterized protein</fullName>
    </submittedName>
</protein>
<geneLocation type="plasmid" evidence="4">
    <name>pnpa200</name>
</geneLocation>
<evidence type="ECO:0000256" key="2">
    <source>
        <dbReference type="SAM" id="MobiDB-lite"/>
    </source>
</evidence>
<evidence type="ECO:0000313" key="4">
    <source>
        <dbReference type="Proteomes" id="UP000307562"/>
    </source>
</evidence>
<reference evidence="4" key="1">
    <citation type="submission" date="2019-05" db="EMBL/GenBank/DDBJ databases">
        <title>Complete Genome Sequence and Methylation Pattern of the Halophilic Archaeon Natrinema pallidum BOL6-1.</title>
        <authorList>
            <person name="DasSarma P."/>
            <person name="DasSarma B.P."/>
            <person name="DasSarma S.L."/>
            <person name="Martinez F.L."/>
            <person name="Guzman D."/>
            <person name="Roberts R.J."/>
            <person name="DasSarma S."/>
        </authorList>
    </citation>
    <scope>NUCLEOTIDE SEQUENCE [LARGE SCALE GENOMIC DNA]</scope>
    <source>
        <strain evidence="4">BOL6-1</strain>
        <plasmid evidence="4">pnpa200</plasmid>
    </source>
</reference>
<sequence length="173" mass="19964">MLNVISYLWFPFLPWFEQRDAGQETVEQTYDAENAIQQYEEFRQMYHDIEAQRNQVENAYDEEESFHETYGDDPNNWSRTAETRHGRIHERITGNQNQLEQLVADYNAQSDMANKELFKCHLPYKVDDRFAIQGPPGSGDAEQPVDTGPNGNSINGTPSEANQCDELPDKVES</sequence>
<name>A0A4P9TLF8_9EURY</name>
<dbReference type="Proteomes" id="UP000307562">
    <property type="component" value="Plasmid pNPA200"/>
</dbReference>
<dbReference type="AlphaFoldDB" id="A0A4P9TLF8"/>
<dbReference type="EMBL" id="CP040638">
    <property type="protein sequence ID" value="QCW05065.1"/>
    <property type="molecule type" value="Genomic_DNA"/>
</dbReference>
<keyword evidence="4" id="KW-1185">Reference proteome</keyword>
<feature type="coiled-coil region" evidence="1">
    <location>
        <begin position="32"/>
        <end position="59"/>
    </location>
</feature>
<evidence type="ECO:0000256" key="1">
    <source>
        <dbReference type="SAM" id="Coils"/>
    </source>
</evidence>
<keyword evidence="3" id="KW-0614">Plasmid</keyword>
<dbReference type="KEGG" id="npl:FGF80_17540"/>